<name>A0A9P5YNI9_9AGAR</name>
<dbReference type="EMBL" id="MU155475">
    <property type="protein sequence ID" value="KAF9473042.1"/>
    <property type="molecule type" value="Genomic_DNA"/>
</dbReference>
<sequence length="339" mass="37699">MVSPKLLTRKIGTDDVTAIGFGLMGLSIFYGQTPMSDEERFKVLDAAVEMGCTNWDTSDVYGDNEDLIGRWFKYSGKRDQIFLATKFGGTPTGFNNKPEYIKTAISRSLERLGVDTVDLYYVHRVDKVVPIEITIRTLAELVKEGKIRYIGLSEVSSATIRRAHAVHPIAAVQVEYSPFFLDIEDEKIGVLKTCRELGIAVVAYSPNGRGMLAGKFKSFDDIPEGDSRKLTPRFGPANFPNIMKIVNGFEELGAKLNATPAQVCLAWLLAQGDDIIPIPGTKQIKYLQENLGALDIKLSDEEVKEVREIVDKADANHGDRYHIPILMDFCFADTPELVE</sequence>
<accession>A0A9P5YNI9</accession>
<dbReference type="AlphaFoldDB" id="A0A9P5YNI9"/>
<dbReference type="Proteomes" id="UP000807469">
    <property type="component" value="Unassembled WGS sequence"/>
</dbReference>
<dbReference type="Pfam" id="PF00248">
    <property type="entry name" value="Aldo_ket_red"/>
    <property type="match status" value="1"/>
</dbReference>
<dbReference type="OrthoDB" id="37537at2759"/>
<proteinExistence type="predicted"/>
<evidence type="ECO:0000259" key="2">
    <source>
        <dbReference type="Pfam" id="PF00248"/>
    </source>
</evidence>
<feature type="domain" description="NADP-dependent oxidoreductase" evidence="2">
    <location>
        <begin position="19"/>
        <end position="310"/>
    </location>
</feature>
<reference evidence="3" key="1">
    <citation type="submission" date="2020-11" db="EMBL/GenBank/DDBJ databases">
        <authorList>
            <consortium name="DOE Joint Genome Institute"/>
            <person name="Ahrendt S."/>
            <person name="Riley R."/>
            <person name="Andreopoulos W."/>
            <person name="Labutti K."/>
            <person name="Pangilinan J."/>
            <person name="Ruiz-Duenas F.J."/>
            <person name="Barrasa J.M."/>
            <person name="Sanchez-Garcia M."/>
            <person name="Camarero S."/>
            <person name="Miyauchi S."/>
            <person name="Serrano A."/>
            <person name="Linde D."/>
            <person name="Babiker R."/>
            <person name="Drula E."/>
            <person name="Ayuso-Fernandez I."/>
            <person name="Pacheco R."/>
            <person name="Padilla G."/>
            <person name="Ferreira P."/>
            <person name="Barriuso J."/>
            <person name="Kellner H."/>
            <person name="Castanera R."/>
            <person name="Alfaro M."/>
            <person name="Ramirez L."/>
            <person name="Pisabarro A.G."/>
            <person name="Kuo A."/>
            <person name="Tritt A."/>
            <person name="Lipzen A."/>
            <person name="He G."/>
            <person name="Yan M."/>
            <person name="Ng V."/>
            <person name="Cullen D."/>
            <person name="Martin F."/>
            <person name="Rosso M.-N."/>
            <person name="Henrissat B."/>
            <person name="Hibbett D."/>
            <person name="Martinez A.T."/>
            <person name="Grigoriev I.V."/>
        </authorList>
    </citation>
    <scope>NUCLEOTIDE SEQUENCE</scope>
    <source>
        <strain evidence="3">CIRM-BRFM 674</strain>
    </source>
</reference>
<dbReference type="PANTHER" id="PTHR43625">
    <property type="entry name" value="AFLATOXIN B1 ALDEHYDE REDUCTASE"/>
    <property type="match status" value="1"/>
</dbReference>
<dbReference type="InterPro" id="IPR050791">
    <property type="entry name" value="Aldo-Keto_reductase"/>
</dbReference>
<protein>
    <submittedName>
        <fullName evidence="3">Aldo/keto reductase</fullName>
    </submittedName>
</protein>
<dbReference type="PANTHER" id="PTHR43625:SF40">
    <property type="entry name" value="ALDO-KETO REDUCTASE YAKC [NADP(+)]"/>
    <property type="match status" value="1"/>
</dbReference>
<dbReference type="SUPFAM" id="SSF51430">
    <property type="entry name" value="NAD(P)-linked oxidoreductase"/>
    <property type="match status" value="1"/>
</dbReference>
<keyword evidence="1" id="KW-0560">Oxidoreductase</keyword>
<dbReference type="GO" id="GO:0005737">
    <property type="term" value="C:cytoplasm"/>
    <property type="evidence" value="ECO:0007669"/>
    <property type="project" value="TreeGrafter"/>
</dbReference>
<keyword evidence="4" id="KW-1185">Reference proteome</keyword>
<gene>
    <name evidence="3" type="ORF">BDN70DRAFT_817825</name>
</gene>
<dbReference type="Gene3D" id="3.20.20.100">
    <property type="entry name" value="NADP-dependent oxidoreductase domain"/>
    <property type="match status" value="1"/>
</dbReference>
<dbReference type="PRINTS" id="PR00069">
    <property type="entry name" value="ALDKETRDTASE"/>
</dbReference>
<dbReference type="GO" id="GO:0016491">
    <property type="term" value="F:oxidoreductase activity"/>
    <property type="evidence" value="ECO:0007669"/>
    <property type="project" value="UniProtKB-KW"/>
</dbReference>
<evidence type="ECO:0000313" key="3">
    <source>
        <dbReference type="EMBL" id="KAF9473042.1"/>
    </source>
</evidence>
<dbReference type="InterPro" id="IPR023210">
    <property type="entry name" value="NADP_OxRdtase_dom"/>
</dbReference>
<evidence type="ECO:0000313" key="4">
    <source>
        <dbReference type="Proteomes" id="UP000807469"/>
    </source>
</evidence>
<organism evidence="3 4">
    <name type="scientific">Pholiota conissans</name>
    <dbReference type="NCBI Taxonomy" id="109636"/>
    <lineage>
        <taxon>Eukaryota</taxon>
        <taxon>Fungi</taxon>
        <taxon>Dikarya</taxon>
        <taxon>Basidiomycota</taxon>
        <taxon>Agaricomycotina</taxon>
        <taxon>Agaricomycetes</taxon>
        <taxon>Agaricomycetidae</taxon>
        <taxon>Agaricales</taxon>
        <taxon>Agaricineae</taxon>
        <taxon>Strophariaceae</taxon>
        <taxon>Pholiota</taxon>
    </lineage>
</organism>
<comment type="caution">
    <text evidence="3">The sequence shown here is derived from an EMBL/GenBank/DDBJ whole genome shotgun (WGS) entry which is preliminary data.</text>
</comment>
<evidence type="ECO:0000256" key="1">
    <source>
        <dbReference type="ARBA" id="ARBA00023002"/>
    </source>
</evidence>
<dbReference type="InterPro" id="IPR020471">
    <property type="entry name" value="AKR"/>
</dbReference>
<dbReference type="InterPro" id="IPR036812">
    <property type="entry name" value="NAD(P)_OxRdtase_dom_sf"/>
</dbReference>